<feature type="chain" id="PRO_5030686170" evidence="14">
    <location>
        <begin position="35"/>
        <end position="841"/>
    </location>
</feature>
<dbReference type="PANTHER" id="PTHR32552">
    <property type="entry name" value="FERRICHROME IRON RECEPTOR-RELATED"/>
    <property type="match status" value="1"/>
</dbReference>
<protein>
    <submittedName>
        <fullName evidence="17">TonB-dependent receptor</fullName>
    </submittedName>
</protein>
<keyword evidence="2 11" id="KW-0813">Transport</keyword>
<dbReference type="RefSeq" id="WP_183120590.1">
    <property type="nucleotide sequence ID" value="NZ_JABEQF010000016.1"/>
</dbReference>
<dbReference type="InterPro" id="IPR000531">
    <property type="entry name" value="Beta-barrel_TonB"/>
</dbReference>
<evidence type="ECO:0000256" key="11">
    <source>
        <dbReference type="PROSITE-ProRule" id="PRU01360"/>
    </source>
</evidence>
<name>A0A7W4JV81_9PROT</name>
<dbReference type="Pfam" id="PF00593">
    <property type="entry name" value="TonB_dep_Rec_b-barrel"/>
    <property type="match status" value="1"/>
</dbReference>
<feature type="domain" description="TonB-dependent receptor-like beta-barrel" evidence="15">
    <location>
        <begin position="364"/>
        <end position="796"/>
    </location>
</feature>
<keyword evidence="3 11" id="KW-1134">Transmembrane beta strand</keyword>
<evidence type="ECO:0000256" key="9">
    <source>
        <dbReference type="ARBA" id="ARBA00023136"/>
    </source>
</evidence>
<dbReference type="Gene3D" id="2.40.170.20">
    <property type="entry name" value="TonB-dependent receptor, beta-barrel domain"/>
    <property type="match status" value="1"/>
</dbReference>
<evidence type="ECO:0000256" key="13">
    <source>
        <dbReference type="SAM" id="MobiDB-lite"/>
    </source>
</evidence>
<gene>
    <name evidence="17" type="ORF">HLH34_16150</name>
</gene>
<reference evidence="17 18" key="1">
    <citation type="submission" date="2020-04" db="EMBL/GenBank/DDBJ databases">
        <title>Description of novel Gluconacetobacter.</title>
        <authorList>
            <person name="Sombolestani A."/>
        </authorList>
    </citation>
    <scope>NUCLEOTIDE SEQUENCE [LARGE SCALE GENOMIC DNA]</scope>
    <source>
        <strain evidence="17 18">LMG 21311</strain>
    </source>
</reference>
<dbReference type="PANTHER" id="PTHR32552:SF81">
    <property type="entry name" value="TONB-DEPENDENT OUTER MEMBRANE RECEPTOR"/>
    <property type="match status" value="1"/>
</dbReference>
<dbReference type="AlphaFoldDB" id="A0A7W4JV81"/>
<evidence type="ECO:0000256" key="5">
    <source>
        <dbReference type="ARBA" id="ARBA00022692"/>
    </source>
</evidence>
<comment type="similarity">
    <text evidence="11 12">Belongs to the TonB-dependent receptor family.</text>
</comment>
<evidence type="ECO:0000256" key="2">
    <source>
        <dbReference type="ARBA" id="ARBA00022448"/>
    </source>
</evidence>
<keyword evidence="9 11" id="KW-0472">Membrane</keyword>
<dbReference type="InterPro" id="IPR036942">
    <property type="entry name" value="Beta-barrel_TonB_sf"/>
</dbReference>
<evidence type="ECO:0000313" key="18">
    <source>
        <dbReference type="Proteomes" id="UP000555756"/>
    </source>
</evidence>
<keyword evidence="18" id="KW-1185">Reference proteome</keyword>
<dbReference type="Proteomes" id="UP000555756">
    <property type="component" value="Unassembled WGS sequence"/>
</dbReference>
<keyword evidence="14" id="KW-0732">Signal</keyword>
<evidence type="ECO:0000256" key="6">
    <source>
        <dbReference type="ARBA" id="ARBA00023004"/>
    </source>
</evidence>
<organism evidence="17 18">
    <name type="scientific">Gluconacetobacter azotocaptans</name>
    <dbReference type="NCBI Taxonomy" id="142834"/>
    <lineage>
        <taxon>Bacteria</taxon>
        <taxon>Pseudomonadati</taxon>
        <taxon>Pseudomonadota</taxon>
        <taxon>Alphaproteobacteria</taxon>
        <taxon>Acetobacterales</taxon>
        <taxon>Acetobacteraceae</taxon>
        <taxon>Gluconacetobacter</taxon>
    </lineage>
</organism>
<keyword evidence="17" id="KW-0675">Receptor</keyword>
<evidence type="ECO:0000256" key="1">
    <source>
        <dbReference type="ARBA" id="ARBA00004571"/>
    </source>
</evidence>
<dbReference type="Pfam" id="PF07715">
    <property type="entry name" value="Plug"/>
    <property type="match status" value="1"/>
</dbReference>
<feature type="domain" description="TonB-dependent receptor plug" evidence="16">
    <location>
        <begin position="107"/>
        <end position="214"/>
    </location>
</feature>
<feature type="region of interest" description="Disordered" evidence="13">
    <location>
        <begin position="78"/>
        <end position="97"/>
    </location>
</feature>
<dbReference type="GO" id="GO:0006826">
    <property type="term" value="P:iron ion transport"/>
    <property type="evidence" value="ECO:0007669"/>
    <property type="project" value="UniProtKB-KW"/>
</dbReference>
<keyword evidence="8 12" id="KW-0798">TonB box</keyword>
<dbReference type="InterPro" id="IPR012910">
    <property type="entry name" value="Plug_dom"/>
</dbReference>
<evidence type="ECO:0000256" key="3">
    <source>
        <dbReference type="ARBA" id="ARBA00022452"/>
    </source>
</evidence>
<evidence type="ECO:0000256" key="7">
    <source>
        <dbReference type="ARBA" id="ARBA00023065"/>
    </source>
</evidence>
<comment type="caution">
    <text evidence="17">The sequence shown here is derived from an EMBL/GenBank/DDBJ whole genome shotgun (WGS) entry which is preliminary data.</text>
</comment>
<dbReference type="PROSITE" id="PS52016">
    <property type="entry name" value="TONB_DEPENDENT_REC_3"/>
    <property type="match status" value="1"/>
</dbReference>
<keyword evidence="4" id="KW-0410">Iron transport</keyword>
<evidence type="ECO:0000256" key="12">
    <source>
        <dbReference type="RuleBase" id="RU003357"/>
    </source>
</evidence>
<dbReference type="GO" id="GO:0009279">
    <property type="term" value="C:cell outer membrane"/>
    <property type="evidence" value="ECO:0007669"/>
    <property type="project" value="UniProtKB-SubCell"/>
</dbReference>
<keyword evidence="10 11" id="KW-0998">Cell outer membrane</keyword>
<dbReference type="EMBL" id="JABEQF010000016">
    <property type="protein sequence ID" value="MBB2191469.1"/>
    <property type="molecule type" value="Genomic_DNA"/>
</dbReference>
<keyword evidence="5 11" id="KW-0812">Transmembrane</keyword>
<evidence type="ECO:0000259" key="16">
    <source>
        <dbReference type="Pfam" id="PF07715"/>
    </source>
</evidence>
<keyword evidence="7" id="KW-0406">Ion transport</keyword>
<evidence type="ECO:0000256" key="14">
    <source>
        <dbReference type="SAM" id="SignalP"/>
    </source>
</evidence>
<dbReference type="InterPro" id="IPR039426">
    <property type="entry name" value="TonB-dep_rcpt-like"/>
</dbReference>
<accession>A0A7W4JV81</accession>
<comment type="subcellular location">
    <subcellularLocation>
        <location evidence="1 11">Cell outer membrane</location>
        <topology evidence="1 11">Multi-pass membrane protein</topology>
    </subcellularLocation>
</comment>
<keyword evidence="6" id="KW-0408">Iron</keyword>
<proteinExistence type="inferred from homology"/>
<feature type="signal peptide" evidence="14">
    <location>
        <begin position="1"/>
        <end position="34"/>
    </location>
</feature>
<evidence type="ECO:0000256" key="4">
    <source>
        <dbReference type="ARBA" id="ARBA00022496"/>
    </source>
</evidence>
<evidence type="ECO:0000256" key="10">
    <source>
        <dbReference type="ARBA" id="ARBA00023237"/>
    </source>
</evidence>
<evidence type="ECO:0000256" key="8">
    <source>
        <dbReference type="ARBA" id="ARBA00023077"/>
    </source>
</evidence>
<dbReference type="SUPFAM" id="SSF56935">
    <property type="entry name" value="Porins"/>
    <property type="match status" value="1"/>
</dbReference>
<evidence type="ECO:0000259" key="15">
    <source>
        <dbReference type="Pfam" id="PF00593"/>
    </source>
</evidence>
<sequence length="841" mass="92442">MRGLSAKRTRLLCATILMNCAPMGLIIAASPADAADAADAASMDPAKARQGAGKKAATPKAAPAPAVVAQAAPATGAASVPRPAATPAASGQGEQVYVTATRRRTRLEDSPINISVLDSKTLQAERITDIKQFSAFVPGLTVTDTGPGNTGNIIMRGLSSGNTSTTGNFSNNAVGVYLGEVPLYTDFKLIDINRVEVLQGPQGTLYGLGTLAGAVRYMPNRPDTEKWSADIDGKTFGMAHSSDPGGEINGTFNIPILKDHIAFRTVIGYYNDPGWIDYNHVLKEPGVSNPQPGDESFGTPAQQRENFNRYKDVNYDHTFTTRNQLLLQLNPNVKAYLTYAHQETKTAGQQANGAGVMGTGHDEGPWRYLEPVDRTSDLYSGELNFNIPGIMQIVSTTAYTQQVNNQTEDNTDLLLDLDYGYQAFPNFSSYAKNHRKYRQFNEELRLVSTHKGPFNWVVGGFYNQLKTSYLRHEYVPGYSEWAGYDRPDELEYASFVYTTTTEKAVYGEGTLHLLKNLQVTGGIRYFDYDATVDGGTALPLFQAYPNVNYNEQRGATGADGVIWKANISYRFNPNVMAYFTYSTGYRVGGVNRVAPCTLPVDPSSQHACALPNEMSFQPDRTRNEELGVRANFFHHRVMMTLAGFHIDWLDVQVPSRTKYGNVGITANGAQAVSQGFDATASWKVTPNFSLTATYSYTDAHLTRTTPDLVNGLYTAYAGDRLPGSMKNSGSLIANYVIPLKNERNIVLNWATTYNGSIYSHVGLRGYGEKIPSYVTHRASVTYNTKKWSLDFFINNIFDQYAVTAVSNDYGSVRSRDGVVERYYAYGMLTPRTFGMEGHIHF</sequence>
<evidence type="ECO:0000313" key="17">
    <source>
        <dbReference type="EMBL" id="MBB2191469.1"/>
    </source>
</evidence>